<keyword evidence="2" id="KW-0812">Transmembrane</keyword>
<protein>
    <submittedName>
        <fullName evidence="3">Uncharacterized protein</fullName>
    </submittedName>
</protein>
<gene>
    <name evidence="3" type="ORF">CUTER_02725</name>
</gene>
<name>A0A0G3HB65_9CORY</name>
<dbReference type="EMBL" id="CP011546">
    <property type="protein sequence ID" value="AKK10559.1"/>
    <property type="molecule type" value="Genomic_DNA"/>
</dbReference>
<keyword evidence="4" id="KW-1185">Reference proteome</keyword>
<reference evidence="4" key="2">
    <citation type="submission" date="2015-05" db="EMBL/GenBank/DDBJ databases">
        <title>Complete genome sequence of Corynebacterium uterequi DSM 45634, isolated from the uterus of a maiden mare.</title>
        <authorList>
            <person name="Ruckert C."/>
            <person name="Albersmeier A."/>
            <person name="Winkler A."/>
            <person name="Tauch A."/>
        </authorList>
    </citation>
    <scope>NUCLEOTIDE SEQUENCE [LARGE SCALE GENOMIC DNA]</scope>
    <source>
        <strain evidence="4">DSM 45634</strain>
    </source>
</reference>
<evidence type="ECO:0000313" key="3">
    <source>
        <dbReference type="EMBL" id="AKK10559.1"/>
    </source>
</evidence>
<evidence type="ECO:0000256" key="1">
    <source>
        <dbReference type="SAM" id="MobiDB-lite"/>
    </source>
</evidence>
<dbReference type="PATRIC" id="fig|1072256.5.peg.539"/>
<dbReference type="AlphaFoldDB" id="A0A0G3HB65"/>
<dbReference type="Proteomes" id="UP000035548">
    <property type="component" value="Chromosome"/>
</dbReference>
<feature type="transmembrane region" description="Helical" evidence="2">
    <location>
        <begin position="6"/>
        <end position="29"/>
    </location>
</feature>
<accession>A0A0G3HB65</accession>
<dbReference type="STRING" id="1072256.CUTER_02725"/>
<feature type="compositionally biased region" description="Low complexity" evidence="1">
    <location>
        <begin position="38"/>
        <end position="54"/>
    </location>
</feature>
<reference evidence="3 4" key="1">
    <citation type="journal article" date="2015" name="Genome Announc.">
        <title>Virulence Factor Genes Detected in the Complete Genome Sequence of Corynebacterium uterequi DSM 45634, Isolated from the Uterus of a Maiden Mare.</title>
        <authorList>
            <person name="Ruckert C."/>
            <person name="Kriete M."/>
            <person name="Jaenicke S."/>
            <person name="Winkler A."/>
            <person name="Tauch A."/>
        </authorList>
    </citation>
    <scope>NUCLEOTIDE SEQUENCE [LARGE SCALE GENOMIC DNA]</scope>
    <source>
        <strain evidence="3 4">DSM 45634</strain>
    </source>
</reference>
<evidence type="ECO:0000313" key="4">
    <source>
        <dbReference type="Proteomes" id="UP000035548"/>
    </source>
</evidence>
<sequence length="75" mass="7828">MNKNNLVTALIICLSLAIVAIFGGGFFILRSIRNDDNATTTTTQAQPETTDPAAGDGNWGFSEGNTPGAKIDGNQ</sequence>
<dbReference type="KEGG" id="cut:CUTER_02725"/>
<dbReference type="RefSeq" id="WP_047259128.1">
    <property type="nucleotide sequence ID" value="NZ_CP011546.1"/>
</dbReference>
<keyword evidence="2" id="KW-0472">Membrane</keyword>
<organism evidence="3 4">
    <name type="scientific">Corynebacterium uterequi</name>
    <dbReference type="NCBI Taxonomy" id="1072256"/>
    <lineage>
        <taxon>Bacteria</taxon>
        <taxon>Bacillati</taxon>
        <taxon>Actinomycetota</taxon>
        <taxon>Actinomycetes</taxon>
        <taxon>Mycobacteriales</taxon>
        <taxon>Corynebacteriaceae</taxon>
        <taxon>Corynebacterium</taxon>
    </lineage>
</organism>
<feature type="region of interest" description="Disordered" evidence="1">
    <location>
        <begin position="38"/>
        <end position="75"/>
    </location>
</feature>
<keyword evidence="2" id="KW-1133">Transmembrane helix</keyword>
<proteinExistence type="predicted"/>
<evidence type="ECO:0000256" key="2">
    <source>
        <dbReference type="SAM" id="Phobius"/>
    </source>
</evidence>